<dbReference type="GO" id="GO:0000329">
    <property type="term" value="C:fungal-type vacuole membrane"/>
    <property type="evidence" value="ECO:0007669"/>
    <property type="project" value="EnsemblFungi"/>
</dbReference>
<evidence type="ECO:0000256" key="9">
    <source>
        <dbReference type="ARBA" id="ARBA00029427"/>
    </source>
</evidence>
<evidence type="ECO:0000256" key="13">
    <source>
        <dbReference type="SAM" id="MobiDB-lite"/>
    </source>
</evidence>
<dbReference type="PANTHER" id="PTHR11671">
    <property type="entry name" value="V-TYPE ATP SYNTHASE SUBUNIT D"/>
    <property type="match status" value="1"/>
</dbReference>
<dbReference type="Gene3D" id="1.10.287.3240">
    <property type="match status" value="1"/>
</dbReference>
<evidence type="ECO:0000256" key="3">
    <source>
        <dbReference type="ARBA" id="ARBA00013417"/>
    </source>
</evidence>
<dbReference type="OrthoDB" id="7676488at2759"/>
<comment type="subcellular location">
    <subcellularLocation>
        <location evidence="9">Vacuole membrane</location>
        <topology evidence="9">Peripheral membrane protein</topology>
        <orientation evidence="9">Cytoplasmic side</orientation>
    </subcellularLocation>
</comment>
<name>N1QGG2_SPHMS</name>
<dbReference type="RefSeq" id="XP_016757739.1">
    <property type="nucleotide sequence ID" value="XM_016906901.1"/>
</dbReference>
<dbReference type="GO" id="GO:0007035">
    <property type="term" value="P:vacuolar acidification"/>
    <property type="evidence" value="ECO:0007669"/>
    <property type="project" value="EnsemblFungi"/>
</dbReference>
<dbReference type="AlphaFoldDB" id="N1QGG2"/>
<dbReference type="InterPro" id="IPR002699">
    <property type="entry name" value="V_ATPase_D"/>
</dbReference>
<evidence type="ECO:0000256" key="8">
    <source>
        <dbReference type="ARBA" id="ARBA00023136"/>
    </source>
</evidence>
<protein>
    <recommendedName>
        <fullName evidence="3">V-type proton ATPase subunit D</fullName>
    </recommendedName>
    <alternativeName>
        <fullName evidence="2">V-type proton ATPase subunit d</fullName>
    </alternativeName>
    <alternativeName>
        <fullName evidence="10 11">Vacuolar proton pump subunit D</fullName>
    </alternativeName>
</protein>
<sequence>MSSGAGREAVFPTRQSLGLMKSKLKGAQTGHDLLKRKSEALTKRFRDITRRIDEAKRKMGRVMQIAAFSMAEVTYAVGNSGFGYQILEGARTARFRVRTKQENVSGVFLPQFESFQEEGVKEEYAMTGLGKGGQQVQKCRETYTRAVETLVELASLQTAFVVLDEVIKVVNRRVNAIEHVIIPRTENTIKYINSELDEMDREEFFRLKKVKGLKERAAAADDEQRKIRALKEKAEGKENATEQEQQEAKDILGEEKDEDLIF</sequence>
<evidence type="ECO:0000256" key="11">
    <source>
        <dbReference type="ARBA" id="ARBA00030340"/>
    </source>
</evidence>
<dbReference type="FunFam" id="1.10.287.3240:FF:000002">
    <property type="entry name" value="Vacuolar atp synthase subunit d"/>
    <property type="match status" value="1"/>
</dbReference>
<evidence type="ECO:0000256" key="2">
    <source>
        <dbReference type="ARBA" id="ARBA00013354"/>
    </source>
</evidence>
<keyword evidence="6" id="KW-0375">Hydrogen ion transport</keyword>
<dbReference type="NCBIfam" id="TIGR00309">
    <property type="entry name" value="V_ATPase_subD"/>
    <property type="match status" value="1"/>
</dbReference>
<organism evidence="14 15">
    <name type="scientific">Sphaerulina musiva (strain SO2202)</name>
    <name type="common">Poplar stem canker fungus</name>
    <name type="synonym">Septoria musiva</name>
    <dbReference type="NCBI Taxonomy" id="692275"/>
    <lineage>
        <taxon>Eukaryota</taxon>
        <taxon>Fungi</taxon>
        <taxon>Dikarya</taxon>
        <taxon>Ascomycota</taxon>
        <taxon>Pezizomycotina</taxon>
        <taxon>Dothideomycetes</taxon>
        <taxon>Dothideomycetidae</taxon>
        <taxon>Mycosphaerellales</taxon>
        <taxon>Mycosphaerellaceae</taxon>
        <taxon>Sphaerulina</taxon>
    </lineage>
</organism>
<evidence type="ECO:0000256" key="10">
    <source>
        <dbReference type="ARBA" id="ARBA00030317"/>
    </source>
</evidence>
<keyword evidence="15" id="KW-1185">Reference proteome</keyword>
<feature type="compositionally biased region" description="Basic and acidic residues" evidence="13">
    <location>
        <begin position="231"/>
        <end position="254"/>
    </location>
</feature>
<evidence type="ECO:0000256" key="6">
    <source>
        <dbReference type="ARBA" id="ARBA00022781"/>
    </source>
</evidence>
<keyword evidence="4" id="KW-0813">Transport</keyword>
<dbReference type="GeneID" id="27904038"/>
<evidence type="ECO:0000256" key="5">
    <source>
        <dbReference type="ARBA" id="ARBA00022554"/>
    </source>
</evidence>
<dbReference type="GO" id="GO:0045121">
    <property type="term" value="C:membrane raft"/>
    <property type="evidence" value="ECO:0007669"/>
    <property type="project" value="EnsemblFungi"/>
</dbReference>
<evidence type="ECO:0000313" key="15">
    <source>
        <dbReference type="Proteomes" id="UP000016931"/>
    </source>
</evidence>
<keyword evidence="5" id="KW-0926">Vacuole</keyword>
<reference evidence="14 15" key="1">
    <citation type="journal article" date="2012" name="PLoS Pathog.">
        <title>Diverse lifestyles and strategies of plant pathogenesis encoded in the genomes of eighteen Dothideomycetes fungi.</title>
        <authorList>
            <person name="Ohm R.A."/>
            <person name="Feau N."/>
            <person name="Henrissat B."/>
            <person name="Schoch C.L."/>
            <person name="Horwitz B.A."/>
            <person name="Barry K.W."/>
            <person name="Condon B.J."/>
            <person name="Copeland A.C."/>
            <person name="Dhillon B."/>
            <person name="Glaser F."/>
            <person name="Hesse C.N."/>
            <person name="Kosti I."/>
            <person name="LaButti K."/>
            <person name="Lindquist E.A."/>
            <person name="Lucas S."/>
            <person name="Salamov A.A."/>
            <person name="Bradshaw R.E."/>
            <person name="Ciuffetti L."/>
            <person name="Hamelin R.C."/>
            <person name="Kema G.H.J."/>
            <person name="Lawrence C."/>
            <person name="Scott J.A."/>
            <person name="Spatafora J.W."/>
            <person name="Turgeon B.G."/>
            <person name="de Wit P.J.G.M."/>
            <person name="Zhong S."/>
            <person name="Goodwin S.B."/>
            <person name="Grigoriev I.V."/>
        </authorList>
    </citation>
    <scope>NUCLEOTIDE SEQUENCE [LARGE SCALE GENOMIC DNA]</scope>
    <source>
        <strain evidence="14 15">SO2202</strain>
    </source>
</reference>
<dbReference type="EMBL" id="KB456269">
    <property type="protein sequence ID" value="EMF09618.1"/>
    <property type="molecule type" value="Genomic_DNA"/>
</dbReference>
<comment type="function">
    <text evidence="12">Subunit of the V1 complex of vacuolar(H+)-ATPase (V-ATPase), a multisubunit enzyme composed of a peripheral complex (V1) that hydrolyzes ATP and a membrane integral complex (V0) that translocates protons. V-ATPase is responsible for acidifying and maintaining the pH of intracellular compartments.</text>
</comment>
<dbReference type="HOGENOM" id="CLU_069688_0_1_1"/>
<proteinExistence type="inferred from homology"/>
<accession>N1QGG2</accession>
<gene>
    <name evidence="14" type="ORF">SEPMUDRAFT_151574</name>
</gene>
<dbReference type="Pfam" id="PF01813">
    <property type="entry name" value="ATP-synt_D"/>
    <property type="match status" value="1"/>
</dbReference>
<comment type="similarity">
    <text evidence="1">Belongs to the V-ATPase D subunit family.</text>
</comment>
<evidence type="ECO:0000256" key="7">
    <source>
        <dbReference type="ARBA" id="ARBA00023065"/>
    </source>
</evidence>
<feature type="region of interest" description="Disordered" evidence="13">
    <location>
        <begin position="231"/>
        <end position="262"/>
    </location>
</feature>
<dbReference type="GO" id="GO:0046961">
    <property type="term" value="F:proton-transporting ATPase activity, rotational mechanism"/>
    <property type="evidence" value="ECO:0007669"/>
    <property type="project" value="EnsemblFungi"/>
</dbReference>
<dbReference type="OMA" id="REEFFRM"/>
<evidence type="ECO:0000256" key="4">
    <source>
        <dbReference type="ARBA" id="ARBA00022448"/>
    </source>
</evidence>
<dbReference type="GO" id="GO:0000221">
    <property type="term" value="C:vacuolar proton-transporting V-type ATPase, V1 domain"/>
    <property type="evidence" value="ECO:0007669"/>
    <property type="project" value="EnsemblFungi"/>
</dbReference>
<keyword evidence="8" id="KW-0472">Membrane</keyword>
<dbReference type="STRING" id="692275.N1QGG2"/>
<evidence type="ECO:0000256" key="1">
    <source>
        <dbReference type="ARBA" id="ARBA00005850"/>
    </source>
</evidence>
<evidence type="ECO:0000313" key="14">
    <source>
        <dbReference type="EMBL" id="EMF09618.1"/>
    </source>
</evidence>
<dbReference type="eggNOG" id="KOG1647">
    <property type="taxonomic scope" value="Eukaryota"/>
</dbReference>
<keyword evidence="7" id="KW-0406">Ion transport</keyword>
<evidence type="ECO:0000256" key="12">
    <source>
        <dbReference type="ARBA" id="ARBA00046254"/>
    </source>
</evidence>
<dbReference type="Proteomes" id="UP000016931">
    <property type="component" value="Unassembled WGS sequence"/>
</dbReference>